<organism evidence="6 7">
    <name type="scientific">Planctopirus ephydatiae</name>
    <dbReference type="NCBI Taxonomy" id="2528019"/>
    <lineage>
        <taxon>Bacteria</taxon>
        <taxon>Pseudomonadati</taxon>
        <taxon>Planctomycetota</taxon>
        <taxon>Planctomycetia</taxon>
        <taxon>Planctomycetales</taxon>
        <taxon>Planctomycetaceae</taxon>
        <taxon>Planctopirus</taxon>
    </lineage>
</organism>
<dbReference type="Gene3D" id="1.10.760.10">
    <property type="entry name" value="Cytochrome c-like domain"/>
    <property type="match status" value="1"/>
</dbReference>
<dbReference type="EMBL" id="CP036299">
    <property type="protein sequence ID" value="QDV29198.1"/>
    <property type="molecule type" value="Genomic_DNA"/>
</dbReference>
<name>A0A518GKV9_9PLAN</name>
<evidence type="ECO:0000256" key="4">
    <source>
        <dbReference type="PROSITE-ProRule" id="PRU00433"/>
    </source>
</evidence>
<evidence type="ECO:0000256" key="1">
    <source>
        <dbReference type="ARBA" id="ARBA00022617"/>
    </source>
</evidence>
<sequence length="176" mass="19949">MGIFVPESLSSQRMPNSLPLLGMTLNMTPVFFNRDWPSRQRWSLWALACSFSFYFTLNLPVTFGAERTEKTVFEQKIAPIFVKHCVKCHGPEKQESGFRLDRRDDFLNGGNNGPAVVPQHPEESRLMHLVNGTDADVVMPPDGNRLSDQHKADLKQWIKQGADWPEKLTVLPGLAK</sequence>
<keyword evidence="2 4" id="KW-0479">Metal-binding</keyword>
<dbReference type="PROSITE" id="PS51007">
    <property type="entry name" value="CYTC"/>
    <property type="match status" value="1"/>
</dbReference>
<protein>
    <submittedName>
        <fullName evidence="6">Planctomycete cytochrome C</fullName>
    </submittedName>
</protein>
<reference evidence="6 7" key="1">
    <citation type="submission" date="2019-02" db="EMBL/GenBank/DDBJ databases">
        <title>Deep-cultivation of Planctomycetes and their phenomic and genomic characterization uncovers novel biology.</title>
        <authorList>
            <person name="Wiegand S."/>
            <person name="Jogler M."/>
            <person name="Boedeker C."/>
            <person name="Pinto D."/>
            <person name="Vollmers J."/>
            <person name="Rivas-Marin E."/>
            <person name="Kohn T."/>
            <person name="Peeters S.H."/>
            <person name="Heuer A."/>
            <person name="Rast P."/>
            <person name="Oberbeckmann S."/>
            <person name="Bunk B."/>
            <person name="Jeske O."/>
            <person name="Meyerdierks A."/>
            <person name="Storesund J.E."/>
            <person name="Kallscheuer N."/>
            <person name="Luecker S."/>
            <person name="Lage O.M."/>
            <person name="Pohl T."/>
            <person name="Merkel B.J."/>
            <person name="Hornburger P."/>
            <person name="Mueller R.-W."/>
            <person name="Bruemmer F."/>
            <person name="Labrenz M."/>
            <person name="Spormann A.M."/>
            <person name="Op den Camp H."/>
            <person name="Overmann J."/>
            <person name="Amann R."/>
            <person name="Jetten M.S.M."/>
            <person name="Mascher T."/>
            <person name="Medema M.H."/>
            <person name="Devos D.P."/>
            <person name="Kaster A.-K."/>
            <person name="Ovreas L."/>
            <person name="Rohde M."/>
            <person name="Galperin M.Y."/>
            <person name="Jogler C."/>
        </authorList>
    </citation>
    <scope>NUCLEOTIDE SEQUENCE [LARGE SCALE GENOMIC DNA]</scope>
    <source>
        <strain evidence="6 7">Spb1</strain>
    </source>
</reference>
<dbReference type="GO" id="GO:0009055">
    <property type="term" value="F:electron transfer activity"/>
    <property type="evidence" value="ECO:0007669"/>
    <property type="project" value="InterPro"/>
</dbReference>
<evidence type="ECO:0000313" key="6">
    <source>
        <dbReference type="EMBL" id="QDV29198.1"/>
    </source>
</evidence>
<evidence type="ECO:0000313" key="7">
    <source>
        <dbReference type="Proteomes" id="UP000315349"/>
    </source>
</evidence>
<feature type="domain" description="Cytochrome c" evidence="5">
    <location>
        <begin position="64"/>
        <end position="162"/>
    </location>
</feature>
<accession>A0A518GKV9</accession>
<dbReference type="InterPro" id="IPR011429">
    <property type="entry name" value="Cyt_c_Planctomycete-type"/>
</dbReference>
<keyword evidence="7" id="KW-1185">Reference proteome</keyword>
<keyword evidence="1 4" id="KW-0349">Heme</keyword>
<evidence type="ECO:0000256" key="3">
    <source>
        <dbReference type="ARBA" id="ARBA00023004"/>
    </source>
</evidence>
<dbReference type="Pfam" id="PF07635">
    <property type="entry name" value="PSCyt1"/>
    <property type="match status" value="1"/>
</dbReference>
<dbReference type="PANTHER" id="PTHR35889">
    <property type="entry name" value="CYCLOINULO-OLIGOSACCHARIDE FRUCTANOTRANSFERASE-RELATED"/>
    <property type="match status" value="1"/>
</dbReference>
<gene>
    <name evidence="6" type="ORF">Spb1_10750</name>
</gene>
<dbReference type="AlphaFoldDB" id="A0A518GKV9"/>
<dbReference type="KEGG" id="peh:Spb1_10750"/>
<dbReference type="GO" id="GO:0020037">
    <property type="term" value="F:heme binding"/>
    <property type="evidence" value="ECO:0007669"/>
    <property type="project" value="InterPro"/>
</dbReference>
<proteinExistence type="predicted"/>
<dbReference type="PANTHER" id="PTHR35889:SF3">
    <property type="entry name" value="F-BOX DOMAIN-CONTAINING PROTEIN"/>
    <property type="match status" value="1"/>
</dbReference>
<evidence type="ECO:0000256" key="2">
    <source>
        <dbReference type="ARBA" id="ARBA00022723"/>
    </source>
</evidence>
<dbReference type="InterPro" id="IPR036909">
    <property type="entry name" value="Cyt_c-like_dom_sf"/>
</dbReference>
<evidence type="ECO:0000259" key="5">
    <source>
        <dbReference type="PROSITE" id="PS51007"/>
    </source>
</evidence>
<keyword evidence="3 4" id="KW-0408">Iron</keyword>
<dbReference type="GO" id="GO:0046872">
    <property type="term" value="F:metal ion binding"/>
    <property type="evidence" value="ECO:0007669"/>
    <property type="project" value="UniProtKB-KW"/>
</dbReference>
<dbReference type="Proteomes" id="UP000315349">
    <property type="component" value="Chromosome"/>
</dbReference>
<dbReference type="InterPro" id="IPR009056">
    <property type="entry name" value="Cyt_c-like_dom"/>
</dbReference>
<dbReference type="SUPFAM" id="SSF46626">
    <property type="entry name" value="Cytochrome c"/>
    <property type="match status" value="1"/>
</dbReference>